<evidence type="ECO:0000313" key="4">
    <source>
        <dbReference type="Proteomes" id="UP000318331"/>
    </source>
</evidence>
<name>A0A543I430_9MICO</name>
<comment type="caution">
    <text evidence="3">The sequence shown here is derived from an EMBL/GenBank/DDBJ whole genome shotgun (WGS) entry which is preliminary data.</text>
</comment>
<feature type="domain" description="VanZ-like" evidence="2">
    <location>
        <begin position="14"/>
        <end position="132"/>
    </location>
</feature>
<feature type="transmembrane region" description="Helical" evidence="1">
    <location>
        <begin position="116"/>
        <end position="137"/>
    </location>
</feature>
<dbReference type="AlphaFoldDB" id="A0A543I430"/>
<dbReference type="PANTHER" id="PTHR28008:SF1">
    <property type="entry name" value="DOMAIN PROTEIN, PUTATIVE (AFU_ORTHOLOGUE AFUA_3G10980)-RELATED"/>
    <property type="match status" value="1"/>
</dbReference>
<protein>
    <submittedName>
        <fullName evidence="3">VanZ like protein</fullName>
    </submittedName>
</protein>
<dbReference type="InterPro" id="IPR006976">
    <property type="entry name" value="VanZ-like"/>
</dbReference>
<accession>A0A543I430</accession>
<dbReference type="Proteomes" id="UP000318331">
    <property type="component" value="Unassembled WGS sequence"/>
</dbReference>
<evidence type="ECO:0000256" key="1">
    <source>
        <dbReference type="SAM" id="Phobius"/>
    </source>
</evidence>
<keyword evidence="1" id="KW-0472">Membrane</keyword>
<gene>
    <name evidence="3" type="ORF">FB466_0152</name>
</gene>
<sequence length="166" mass="18822">MMFRQHPRLTVFTVVYLAIVAWMTLGPQPLDDHGDAFMRMVAWRISLWEPLNWFDFPHLEFISNILMFVPGGMFLILLLGRRYWWFAVQVCVLATVGIETVQMFLPQRVPDLRDVIANTIGGMIGVTVAMIVTYPAARVRKASVVSAPQTADTVVEPVRSTALRSE</sequence>
<feature type="transmembrane region" description="Helical" evidence="1">
    <location>
        <begin position="61"/>
        <end position="79"/>
    </location>
</feature>
<evidence type="ECO:0000259" key="2">
    <source>
        <dbReference type="Pfam" id="PF04892"/>
    </source>
</evidence>
<keyword evidence="4" id="KW-1185">Reference proteome</keyword>
<dbReference type="NCBIfam" id="NF037970">
    <property type="entry name" value="vanZ_1"/>
    <property type="match status" value="1"/>
</dbReference>
<feature type="transmembrane region" description="Helical" evidence="1">
    <location>
        <begin position="7"/>
        <end position="25"/>
    </location>
</feature>
<keyword evidence="1" id="KW-0812">Transmembrane</keyword>
<organism evidence="3 4">
    <name type="scientific">Klugiella xanthotipulae</name>
    <dbReference type="NCBI Taxonomy" id="244735"/>
    <lineage>
        <taxon>Bacteria</taxon>
        <taxon>Bacillati</taxon>
        <taxon>Actinomycetota</taxon>
        <taxon>Actinomycetes</taxon>
        <taxon>Micrococcales</taxon>
        <taxon>Microbacteriaceae</taxon>
        <taxon>Klugiella</taxon>
    </lineage>
</organism>
<evidence type="ECO:0000313" key="3">
    <source>
        <dbReference type="EMBL" id="TQM65354.1"/>
    </source>
</evidence>
<reference evidence="3 4" key="1">
    <citation type="submission" date="2019-06" db="EMBL/GenBank/DDBJ databases">
        <title>Sequencing the genomes of 1000 actinobacteria strains.</title>
        <authorList>
            <person name="Klenk H.-P."/>
        </authorList>
    </citation>
    <scope>NUCLEOTIDE SEQUENCE [LARGE SCALE GENOMIC DNA]</scope>
    <source>
        <strain evidence="3 4">DSM 18031</strain>
    </source>
</reference>
<proteinExistence type="predicted"/>
<dbReference type="Pfam" id="PF04892">
    <property type="entry name" value="VanZ"/>
    <property type="match status" value="1"/>
</dbReference>
<dbReference type="PANTHER" id="PTHR28008">
    <property type="entry name" value="DOMAIN PROTEIN, PUTATIVE (AFU_ORTHOLOGUE AFUA_3G10980)-RELATED"/>
    <property type="match status" value="1"/>
</dbReference>
<keyword evidence="1" id="KW-1133">Transmembrane helix</keyword>
<dbReference type="OrthoDB" id="3787741at2"/>
<dbReference type="EMBL" id="VFPN01000001">
    <property type="protein sequence ID" value="TQM65354.1"/>
    <property type="molecule type" value="Genomic_DNA"/>
</dbReference>
<feature type="transmembrane region" description="Helical" evidence="1">
    <location>
        <begin position="84"/>
        <end position="104"/>
    </location>
</feature>